<evidence type="ECO:0000259" key="1">
    <source>
        <dbReference type="PROSITE" id="PS50041"/>
    </source>
</evidence>
<evidence type="ECO:0000313" key="2">
    <source>
        <dbReference type="EMBL" id="ENN76629.1"/>
    </source>
</evidence>
<keyword evidence="5" id="KW-1185">Reference proteome</keyword>
<dbReference type="InterPro" id="IPR050111">
    <property type="entry name" value="C-type_lectin/snaclec_domain"/>
</dbReference>
<dbReference type="KEGG" id="dpa:109538201"/>
<evidence type="ECO:0000313" key="5">
    <source>
        <dbReference type="Proteomes" id="UP000019118"/>
    </source>
</evidence>
<feature type="domain" description="C-type lectin" evidence="1">
    <location>
        <begin position="31"/>
        <end position="151"/>
    </location>
</feature>
<dbReference type="Gene3D" id="3.10.100.10">
    <property type="entry name" value="Mannose-Binding Protein A, subunit A"/>
    <property type="match status" value="1"/>
</dbReference>
<dbReference type="SMART" id="SM00034">
    <property type="entry name" value="CLECT"/>
    <property type="match status" value="1"/>
</dbReference>
<organism evidence="2">
    <name type="scientific">Dendroctonus ponderosae</name>
    <name type="common">Mountain pine beetle</name>
    <dbReference type="NCBI Taxonomy" id="77166"/>
    <lineage>
        <taxon>Eukaryota</taxon>
        <taxon>Metazoa</taxon>
        <taxon>Ecdysozoa</taxon>
        <taxon>Arthropoda</taxon>
        <taxon>Hexapoda</taxon>
        <taxon>Insecta</taxon>
        <taxon>Pterygota</taxon>
        <taxon>Neoptera</taxon>
        <taxon>Endopterygota</taxon>
        <taxon>Coleoptera</taxon>
        <taxon>Polyphaga</taxon>
        <taxon>Cucujiformia</taxon>
        <taxon>Curculionidae</taxon>
        <taxon>Scolytinae</taxon>
        <taxon>Dendroctonus</taxon>
    </lineage>
</organism>
<dbReference type="Pfam" id="PF00059">
    <property type="entry name" value="Lectin_C"/>
    <property type="match status" value="1"/>
</dbReference>
<evidence type="ECO:0000313" key="6">
    <source>
        <dbReference type="Proteomes" id="UP000030742"/>
    </source>
</evidence>
<dbReference type="Proteomes" id="UP000030742">
    <property type="component" value="Unassembled WGS sequence"/>
</dbReference>
<name>N6T8S6_DENPD</name>
<sequence>MSKLYFIVSLGVFFLISYGSSSLMLPLDDTYYVSEYKTTFLHALAGCKMIDMDLLRIETEAESLKLYDLMNETSLAVSGRAYWMGGAYLSDDSWAWIETGDVLNYTLWGRNEPNMTGSGTHCLQLGKNNNGKSPRYWQSRLCTTSRYYICEVNS</sequence>
<evidence type="ECO:0000313" key="3">
    <source>
        <dbReference type="EMBL" id="ERL88415.1"/>
    </source>
</evidence>
<proteinExistence type="predicted"/>
<reference evidence="5 6" key="1">
    <citation type="journal article" date="2013" name="Genome Biol.">
        <title>Draft genome of the mountain pine beetle, Dendroctonus ponderosae Hopkins, a major forest pest.</title>
        <authorList>
            <person name="Keeling C.I."/>
            <person name="Yuen M.M."/>
            <person name="Liao N.Y."/>
            <person name="Docking T.R."/>
            <person name="Chan S.K."/>
            <person name="Taylor G.A."/>
            <person name="Palmquist D.L."/>
            <person name="Jackman S.D."/>
            <person name="Nguyen A."/>
            <person name="Li M."/>
            <person name="Henderson H."/>
            <person name="Janes J.K."/>
            <person name="Zhao Y."/>
            <person name="Pandoh P."/>
            <person name="Moore R."/>
            <person name="Sperling F.A."/>
            <person name="Huber D.P."/>
            <person name="Birol I."/>
            <person name="Jones S.J."/>
            <person name="Bohlmann J."/>
        </authorList>
    </citation>
    <scope>NUCLEOTIDE SEQUENCE</scope>
</reference>
<dbReference type="InterPro" id="IPR016186">
    <property type="entry name" value="C-type_lectin-like/link_sf"/>
</dbReference>
<dbReference type="InterPro" id="IPR016187">
    <property type="entry name" value="CTDL_fold"/>
</dbReference>
<dbReference type="HOGENOM" id="CLU_049894_10_0_1"/>
<dbReference type="SUPFAM" id="SSF56436">
    <property type="entry name" value="C-type lectin-like"/>
    <property type="match status" value="1"/>
</dbReference>
<feature type="non-terminal residue" evidence="2">
    <location>
        <position position="1"/>
    </location>
</feature>
<evidence type="ECO:0000313" key="4">
    <source>
        <dbReference type="EnsemblMetazoa" id="XP_019760899.1"/>
    </source>
</evidence>
<dbReference type="InterPro" id="IPR001304">
    <property type="entry name" value="C-type_lectin-like"/>
</dbReference>
<accession>N6T8S6</accession>
<gene>
    <name evidence="4" type="primary">109538201</name>
    <name evidence="3" type="ORF">D910_05801</name>
    <name evidence="2" type="ORF">YQE_06886</name>
</gene>
<dbReference type="STRING" id="77166.N6T8S6"/>
<dbReference type="PROSITE" id="PS50041">
    <property type="entry name" value="C_TYPE_LECTIN_2"/>
    <property type="match status" value="1"/>
</dbReference>
<dbReference type="EMBL" id="KB740972">
    <property type="protein sequence ID" value="ENN76629.1"/>
    <property type="molecule type" value="Genomic_DNA"/>
</dbReference>
<dbReference type="OMA" id="DANCHDR"/>
<dbReference type="EnsemblMetazoa" id="XM_019905340.1">
    <property type="protein sequence ID" value="XP_019760899.1"/>
    <property type="gene ID" value="LOC109538201"/>
</dbReference>
<protein>
    <recommendedName>
        <fullName evidence="1">C-type lectin domain-containing protein</fullName>
    </recommendedName>
</protein>
<dbReference type="Proteomes" id="UP000019118">
    <property type="component" value="Unassembled WGS sequence"/>
</dbReference>
<reference evidence="4" key="2">
    <citation type="submission" date="2024-08" db="UniProtKB">
        <authorList>
            <consortium name="EnsemblMetazoa"/>
        </authorList>
    </citation>
    <scope>IDENTIFICATION</scope>
</reference>
<dbReference type="EMBL" id="KB632061">
    <property type="protein sequence ID" value="ERL88415.1"/>
    <property type="molecule type" value="Genomic_DNA"/>
</dbReference>
<dbReference type="CDD" id="cd00037">
    <property type="entry name" value="CLECT"/>
    <property type="match status" value="1"/>
</dbReference>
<dbReference type="OrthoDB" id="6328985at2759"/>
<dbReference type="PANTHER" id="PTHR22803">
    <property type="entry name" value="MANNOSE, PHOSPHOLIPASE, LECTIN RECEPTOR RELATED"/>
    <property type="match status" value="1"/>
</dbReference>
<dbReference type="AlphaFoldDB" id="N6T8S6"/>